<dbReference type="PANTHER" id="PTHR42901:SF1">
    <property type="entry name" value="ALCOHOL DEHYDROGENASE"/>
    <property type="match status" value="1"/>
</dbReference>
<comment type="caution">
    <text evidence="3">The sequence shown here is derived from an EMBL/GenBank/DDBJ whole genome shotgun (WGS) entry which is preliminary data.</text>
</comment>
<dbReference type="AlphaFoldDB" id="A0AAN6S4R1"/>
<evidence type="ECO:0000256" key="1">
    <source>
        <dbReference type="ARBA" id="ARBA00006484"/>
    </source>
</evidence>
<name>A0AAN6S4R1_9PEZI</name>
<dbReference type="Proteomes" id="UP001303473">
    <property type="component" value="Unassembled WGS sequence"/>
</dbReference>
<evidence type="ECO:0000313" key="3">
    <source>
        <dbReference type="EMBL" id="KAK3939948.1"/>
    </source>
</evidence>
<comment type="similarity">
    <text evidence="1">Belongs to the short-chain dehydrogenases/reductases (SDR) family.</text>
</comment>
<keyword evidence="2" id="KW-0560">Oxidoreductase</keyword>
<evidence type="ECO:0000256" key="2">
    <source>
        <dbReference type="ARBA" id="ARBA00023002"/>
    </source>
</evidence>
<dbReference type="Pfam" id="PF00106">
    <property type="entry name" value="adh_short"/>
    <property type="match status" value="1"/>
</dbReference>
<protein>
    <submittedName>
        <fullName evidence="3">NAD(P)-binding protein</fullName>
    </submittedName>
</protein>
<keyword evidence="4" id="KW-1185">Reference proteome</keyword>
<dbReference type="PRINTS" id="PR00081">
    <property type="entry name" value="GDHRDH"/>
</dbReference>
<gene>
    <name evidence="3" type="ORF">QBC46DRAFT_138908</name>
</gene>
<sequence>MANPPADYWVTSLQFTPKTYQNNYPAIDPTNPDNSLAGKVVIITGASRGIGAKGIAPAFAKASPKGLVLVATGASKLAKVEAEVKNLNPSVRTLAVPTDISNAAAVDSLFSTIKSTFGQHADVLVINAAVNKGEAVIHHNDPEVWWSNFEVNTKGTFLLTRSFISSLPSPDTPAAIVNLTTMVSHKVLPMMTGYGISKLAAQQLIANIAAQNANITAVNVHPGLYDTDSLLDAFRVFNLDDPSLIGGTAVWLCANPERSKFLSGRVISANWDVNGLQERKEEIVKEDLLVIDLKGKFGKEQFIVHQ</sequence>
<dbReference type="CDD" id="cd05233">
    <property type="entry name" value="SDR_c"/>
    <property type="match status" value="1"/>
</dbReference>
<reference evidence="4" key="1">
    <citation type="journal article" date="2023" name="Mol. Phylogenet. Evol.">
        <title>Genome-scale phylogeny and comparative genomics of the fungal order Sordariales.</title>
        <authorList>
            <person name="Hensen N."/>
            <person name="Bonometti L."/>
            <person name="Westerberg I."/>
            <person name="Brannstrom I.O."/>
            <person name="Guillou S."/>
            <person name="Cros-Aarteil S."/>
            <person name="Calhoun S."/>
            <person name="Haridas S."/>
            <person name="Kuo A."/>
            <person name="Mondo S."/>
            <person name="Pangilinan J."/>
            <person name="Riley R."/>
            <person name="LaButti K."/>
            <person name="Andreopoulos B."/>
            <person name="Lipzen A."/>
            <person name="Chen C."/>
            <person name="Yan M."/>
            <person name="Daum C."/>
            <person name="Ng V."/>
            <person name="Clum A."/>
            <person name="Steindorff A."/>
            <person name="Ohm R.A."/>
            <person name="Martin F."/>
            <person name="Silar P."/>
            <person name="Natvig D.O."/>
            <person name="Lalanne C."/>
            <person name="Gautier V."/>
            <person name="Ament-Velasquez S.L."/>
            <person name="Kruys A."/>
            <person name="Hutchinson M.I."/>
            <person name="Powell A.J."/>
            <person name="Barry K."/>
            <person name="Miller A.N."/>
            <person name="Grigoriev I.V."/>
            <person name="Debuchy R."/>
            <person name="Gladieux P."/>
            <person name="Hiltunen Thoren M."/>
            <person name="Johannesson H."/>
        </authorList>
    </citation>
    <scope>NUCLEOTIDE SEQUENCE [LARGE SCALE GENOMIC DNA]</scope>
    <source>
        <strain evidence="4">CBS 340.73</strain>
    </source>
</reference>
<dbReference type="EMBL" id="MU853803">
    <property type="protein sequence ID" value="KAK3939948.1"/>
    <property type="molecule type" value="Genomic_DNA"/>
</dbReference>
<dbReference type="InterPro" id="IPR036291">
    <property type="entry name" value="NAD(P)-bd_dom_sf"/>
</dbReference>
<dbReference type="GO" id="GO:0016491">
    <property type="term" value="F:oxidoreductase activity"/>
    <property type="evidence" value="ECO:0007669"/>
    <property type="project" value="UniProtKB-KW"/>
</dbReference>
<proteinExistence type="inferred from homology"/>
<dbReference type="Gene3D" id="3.40.50.720">
    <property type="entry name" value="NAD(P)-binding Rossmann-like Domain"/>
    <property type="match status" value="1"/>
</dbReference>
<dbReference type="PANTHER" id="PTHR42901">
    <property type="entry name" value="ALCOHOL DEHYDROGENASE"/>
    <property type="match status" value="1"/>
</dbReference>
<dbReference type="SUPFAM" id="SSF51735">
    <property type="entry name" value="NAD(P)-binding Rossmann-fold domains"/>
    <property type="match status" value="1"/>
</dbReference>
<accession>A0AAN6S4R1</accession>
<dbReference type="InterPro" id="IPR002347">
    <property type="entry name" value="SDR_fam"/>
</dbReference>
<organism evidence="3 4">
    <name type="scientific">Diplogelasinospora grovesii</name>
    <dbReference type="NCBI Taxonomy" id="303347"/>
    <lineage>
        <taxon>Eukaryota</taxon>
        <taxon>Fungi</taxon>
        <taxon>Dikarya</taxon>
        <taxon>Ascomycota</taxon>
        <taxon>Pezizomycotina</taxon>
        <taxon>Sordariomycetes</taxon>
        <taxon>Sordariomycetidae</taxon>
        <taxon>Sordariales</taxon>
        <taxon>Diplogelasinosporaceae</taxon>
        <taxon>Diplogelasinospora</taxon>
    </lineage>
</organism>
<evidence type="ECO:0000313" key="4">
    <source>
        <dbReference type="Proteomes" id="UP001303473"/>
    </source>
</evidence>